<evidence type="ECO:0000256" key="14">
    <source>
        <dbReference type="RuleBase" id="RU361185"/>
    </source>
</evidence>
<evidence type="ECO:0000256" key="4">
    <source>
        <dbReference type="ARBA" id="ARBA00012744"/>
    </source>
</evidence>
<feature type="domain" description="Glycosyl hydrolase family 31 C-terminal" evidence="18">
    <location>
        <begin position="673"/>
        <end position="761"/>
    </location>
</feature>
<dbReference type="GO" id="GO:0071555">
    <property type="term" value="P:cell wall organization"/>
    <property type="evidence" value="ECO:0007669"/>
    <property type="project" value="UniProtKB-KW"/>
</dbReference>
<sequence>MDPSPRNSALRILLAAALLYASANAIFVGPSILDVCPGYSASNVRIKGDGLTADLVLKGAPCDVFGNDIEKLSLSVVYETVDRVHVKITDASAARYEVPESVLPRPDSEHAVSPQAAAIRFNYTASPFSFSIHRASTQEVLFTTHGHPLIFEPQYLRVKTKLPDNANIYGLGEHTNAFRLPPDITLALWASDVYGVPTNTNLYSSHPVYFEHRPTGTHGVLLLNSNGMDVKLTGSDAGGPALEYNVIGGVLDFYFLAGSETDPTAVARQYAAITGFPAEVPYWTFGLHQCRFGYQNFVDVANVITNYSVAGIPLETMWTDIDYMDRLRAFTLDPDYFPLARVREIVDYLHAHNQKYVLTSDPAIPYLPNQNYLPYDNGNSLDVFMKSPNGSEYLSLVWPGVTVFPDWFHPKSAEFWKNEFARFHDLQTGIDVDGAWIDVNEPATFCILPCDDPFQQAKDQNIPPARPAPPPDRNTPIFVTSTLSRRDLYLNPPYAISNGYGDISSKTAHTNIKHANGLMEYDTHNLYGTMMSVITRDALLARRPGKRPFVITRSTFVGAGAQVGKWLGDNMSLWEHYRFSIAGMLRYASVFQVPMIGSDICGFAGDTTENLCARWAMLGAFYPFMRNHNADTTIPQEFYRWETVAEAARNAIGIRYRLMDYLYTAFHQAHVDGTPVLHPVWFKYPKDANTYAIEYQFFFGDAVLVSPVTVDDATAVLIYLPCDAFYDFVTLAPIAGHGSHVVLDNVNFTTIPLHIKGGTVLPLRTASAMTTTELRTNDFEFVVAPDAGGKAAGRLYVDDGESITPTASTQVAMSFESGTLDVSGKFGYATGVNVSRIRFLAVGTAPKQVYLNSMVLKSTQFSYDTRNKVLDVTVREPFVHGFSVQYEEYISPHQLTAYTNT</sequence>
<evidence type="ECO:0000256" key="2">
    <source>
        <dbReference type="ARBA" id="ARBA00004613"/>
    </source>
</evidence>
<evidence type="ECO:0000256" key="1">
    <source>
        <dbReference type="ARBA" id="ARBA00000448"/>
    </source>
</evidence>
<keyword evidence="11" id="KW-0961">Cell wall biogenesis/degradation</keyword>
<keyword evidence="20" id="KW-1185">Reference proteome</keyword>
<dbReference type="Gene3D" id="3.20.20.80">
    <property type="entry name" value="Glycosidases"/>
    <property type="match status" value="1"/>
</dbReference>
<dbReference type="AlphaFoldDB" id="A0A0D2LWH8"/>
<keyword evidence="10 14" id="KW-0326">Glycosidase</keyword>
<dbReference type="SUPFAM" id="SSF51445">
    <property type="entry name" value="(Trans)glycosidases"/>
    <property type="match status" value="1"/>
</dbReference>
<name>A0A0D2LWH8_HYPSF</name>
<dbReference type="GO" id="GO:0000272">
    <property type="term" value="P:polysaccharide catabolic process"/>
    <property type="evidence" value="ECO:0007669"/>
    <property type="project" value="UniProtKB-KW"/>
</dbReference>
<comment type="subcellular location">
    <subcellularLocation>
        <location evidence="2">Secreted</location>
    </subcellularLocation>
</comment>
<dbReference type="PANTHER" id="PTHR22762:SF67">
    <property type="entry name" value="ALPHA_BETA-GLUCOSIDASE AGDC-RELATED"/>
    <property type="match status" value="1"/>
</dbReference>
<keyword evidence="5" id="KW-0964">Secreted</keyword>
<dbReference type="GO" id="GO:0005576">
    <property type="term" value="C:extracellular region"/>
    <property type="evidence" value="ECO:0007669"/>
    <property type="project" value="UniProtKB-SubCell"/>
</dbReference>
<keyword evidence="9" id="KW-0119">Carbohydrate metabolism</keyword>
<dbReference type="Proteomes" id="UP000054270">
    <property type="component" value="Unassembled WGS sequence"/>
</dbReference>
<dbReference type="Pfam" id="PF21365">
    <property type="entry name" value="Glyco_hydro_31_3rd"/>
    <property type="match status" value="1"/>
</dbReference>
<dbReference type="InterPro" id="IPR000322">
    <property type="entry name" value="Glyco_hydro_31_TIM"/>
</dbReference>
<dbReference type="SUPFAM" id="SSF74650">
    <property type="entry name" value="Galactose mutarotase-like"/>
    <property type="match status" value="1"/>
</dbReference>
<dbReference type="InterPro" id="IPR011013">
    <property type="entry name" value="Gal_mutarotase_sf_dom"/>
</dbReference>
<comment type="function">
    <text evidence="13">Glucosidase involved in the degradation of cellulosic biomass. Has both alpha- and beta-glucosidase activity.</text>
</comment>
<evidence type="ECO:0000256" key="3">
    <source>
        <dbReference type="ARBA" id="ARBA00007806"/>
    </source>
</evidence>
<evidence type="ECO:0000256" key="8">
    <source>
        <dbReference type="ARBA" id="ARBA00023180"/>
    </source>
</evidence>
<evidence type="ECO:0000256" key="11">
    <source>
        <dbReference type="ARBA" id="ARBA00023316"/>
    </source>
</evidence>
<keyword evidence="6 15" id="KW-0732">Signal</keyword>
<protein>
    <recommendedName>
        <fullName evidence="4">beta-glucosidase</fullName>
        <ecNumber evidence="4">3.2.1.21</ecNumber>
    </recommendedName>
</protein>
<evidence type="ECO:0000256" key="12">
    <source>
        <dbReference type="ARBA" id="ARBA00023326"/>
    </source>
</evidence>
<dbReference type="SUPFAM" id="SSF51011">
    <property type="entry name" value="Glycosyl hydrolase domain"/>
    <property type="match status" value="1"/>
</dbReference>
<dbReference type="InterPro" id="IPR025887">
    <property type="entry name" value="Glyco_hydro_31_N_dom"/>
</dbReference>
<evidence type="ECO:0000256" key="10">
    <source>
        <dbReference type="ARBA" id="ARBA00023295"/>
    </source>
</evidence>
<comment type="catalytic activity">
    <reaction evidence="1">
        <text>Hydrolysis of terminal, non-reducing beta-D-glucosyl residues with release of beta-D-glucose.</text>
        <dbReference type="EC" id="3.2.1.21"/>
    </reaction>
</comment>
<keyword evidence="8" id="KW-0325">Glycoprotein</keyword>
<accession>A0A0D2LWH8</accession>
<evidence type="ECO:0000256" key="9">
    <source>
        <dbReference type="ARBA" id="ARBA00023277"/>
    </source>
</evidence>
<evidence type="ECO:0000313" key="19">
    <source>
        <dbReference type="EMBL" id="KJA15188.1"/>
    </source>
</evidence>
<evidence type="ECO:0000256" key="15">
    <source>
        <dbReference type="SAM" id="SignalP"/>
    </source>
</evidence>
<dbReference type="PANTHER" id="PTHR22762">
    <property type="entry name" value="ALPHA-GLUCOSIDASE"/>
    <property type="match status" value="1"/>
</dbReference>
<keyword evidence="7 14" id="KW-0378">Hydrolase</keyword>
<evidence type="ECO:0000256" key="6">
    <source>
        <dbReference type="ARBA" id="ARBA00022729"/>
    </source>
</evidence>
<evidence type="ECO:0000256" key="13">
    <source>
        <dbReference type="ARBA" id="ARBA00025512"/>
    </source>
</evidence>
<dbReference type="GO" id="GO:0008422">
    <property type="term" value="F:beta-glucosidase activity"/>
    <property type="evidence" value="ECO:0007669"/>
    <property type="project" value="UniProtKB-EC"/>
</dbReference>
<dbReference type="CDD" id="cd14752">
    <property type="entry name" value="GH31_N"/>
    <property type="match status" value="1"/>
</dbReference>
<dbReference type="InterPro" id="IPR048395">
    <property type="entry name" value="Glyco_hydro_31_C"/>
</dbReference>
<evidence type="ECO:0000259" key="18">
    <source>
        <dbReference type="Pfam" id="PF21365"/>
    </source>
</evidence>
<dbReference type="Pfam" id="PF01055">
    <property type="entry name" value="Glyco_hydro_31_2nd"/>
    <property type="match status" value="1"/>
</dbReference>
<dbReference type="OMA" id="NYTASPF"/>
<dbReference type="GO" id="GO:0030246">
    <property type="term" value="F:carbohydrate binding"/>
    <property type="evidence" value="ECO:0007669"/>
    <property type="project" value="InterPro"/>
</dbReference>
<dbReference type="InterPro" id="IPR017853">
    <property type="entry name" value="GH"/>
</dbReference>
<dbReference type="STRING" id="945553.A0A0D2LWH8"/>
<proteinExistence type="inferred from homology"/>
<dbReference type="EC" id="3.2.1.21" evidence="4"/>
<dbReference type="EMBL" id="KN817652">
    <property type="protein sequence ID" value="KJA15188.1"/>
    <property type="molecule type" value="Genomic_DNA"/>
</dbReference>
<organism evidence="19 20">
    <name type="scientific">Hypholoma sublateritium (strain FD-334 SS-4)</name>
    <dbReference type="NCBI Taxonomy" id="945553"/>
    <lineage>
        <taxon>Eukaryota</taxon>
        <taxon>Fungi</taxon>
        <taxon>Dikarya</taxon>
        <taxon>Basidiomycota</taxon>
        <taxon>Agaricomycotina</taxon>
        <taxon>Agaricomycetes</taxon>
        <taxon>Agaricomycetidae</taxon>
        <taxon>Agaricales</taxon>
        <taxon>Agaricineae</taxon>
        <taxon>Strophariaceae</taxon>
        <taxon>Hypholoma</taxon>
    </lineage>
</organism>
<keyword evidence="12" id="KW-0624">Polysaccharide degradation</keyword>
<feature type="domain" description="Glycoside hydrolase family 31 TIM barrel" evidence="16">
    <location>
        <begin position="277"/>
        <end position="665"/>
    </location>
</feature>
<evidence type="ECO:0000259" key="16">
    <source>
        <dbReference type="Pfam" id="PF01055"/>
    </source>
</evidence>
<dbReference type="Gene3D" id="2.60.40.1180">
    <property type="entry name" value="Golgi alpha-mannosidase II"/>
    <property type="match status" value="2"/>
</dbReference>
<dbReference type="Pfam" id="PF13802">
    <property type="entry name" value="Gal_mutarotas_2"/>
    <property type="match status" value="1"/>
</dbReference>
<evidence type="ECO:0000256" key="7">
    <source>
        <dbReference type="ARBA" id="ARBA00022801"/>
    </source>
</evidence>
<feature type="signal peptide" evidence="15">
    <location>
        <begin position="1"/>
        <end position="25"/>
    </location>
</feature>
<dbReference type="CDD" id="cd06602">
    <property type="entry name" value="GH31_MGAM_SI_GAA"/>
    <property type="match status" value="1"/>
</dbReference>
<reference evidence="20" key="1">
    <citation type="submission" date="2014-04" db="EMBL/GenBank/DDBJ databases">
        <title>Evolutionary Origins and Diversification of the Mycorrhizal Mutualists.</title>
        <authorList>
            <consortium name="DOE Joint Genome Institute"/>
            <consortium name="Mycorrhizal Genomics Consortium"/>
            <person name="Kohler A."/>
            <person name="Kuo A."/>
            <person name="Nagy L.G."/>
            <person name="Floudas D."/>
            <person name="Copeland A."/>
            <person name="Barry K.W."/>
            <person name="Cichocki N."/>
            <person name="Veneault-Fourrey C."/>
            <person name="LaButti K."/>
            <person name="Lindquist E.A."/>
            <person name="Lipzen A."/>
            <person name="Lundell T."/>
            <person name="Morin E."/>
            <person name="Murat C."/>
            <person name="Riley R."/>
            <person name="Ohm R."/>
            <person name="Sun H."/>
            <person name="Tunlid A."/>
            <person name="Henrissat B."/>
            <person name="Grigoriev I.V."/>
            <person name="Hibbett D.S."/>
            <person name="Martin F."/>
        </authorList>
    </citation>
    <scope>NUCLEOTIDE SEQUENCE [LARGE SCALE GENOMIC DNA]</scope>
    <source>
        <strain evidence="20">FD-334 SS-4</strain>
    </source>
</reference>
<dbReference type="Gene3D" id="2.60.40.1760">
    <property type="entry name" value="glycosyl hydrolase (family 31)"/>
    <property type="match status" value="1"/>
</dbReference>
<gene>
    <name evidence="19" type="ORF">HYPSUDRAFT_149491</name>
</gene>
<comment type="similarity">
    <text evidence="3 14">Belongs to the glycosyl hydrolase 31 family.</text>
</comment>
<dbReference type="OrthoDB" id="5839090at2759"/>
<evidence type="ECO:0000313" key="20">
    <source>
        <dbReference type="Proteomes" id="UP000054270"/>
    </source>
</evidence>
<dbReference type="InterPro" id="IPR013780">
    <property type="entry name" value="Glyco_hydro_b"/>
</dbReference>
<evidence type="ECO:0000256" key="5">
    <source>
        <dbReference type="ARBA" id="ARBA00022525"/>
    </source>
</evidence>
<feature type="chain" id="PRO_5002258220" description="beta-glucosidase" evidence="15">
    <location>
        <begin position="26"/>
        <end position="901"/>
    </location>
</feature>
<evidence type="ECO:0000259" key="17">
    <source>
        <dbReference type="Pfam" id="PF13802"/>
    </source>
</evidence>
<feature type="domain" description="Glycoside hydrolase family 31 N-terminal" evidence="17">
    <location>
        <begin position="115"/>
        <end position="227"/>
    </location>
</feature>